<feature type="compositionally biased region" description="Polar residues" evidence="1">
    <location>
        <begin position="317"/>
        <end position="329"/>
    </location>
</feature>
<organism evidence="4 5">
    <name type="scientific">Ancylobacter novellus</name>
    <name type="common">Thiobacillus novellus</name>
    <dbReference type="NCBI Taxonomy" id="921"/>
    <lineage>
        <taxon>Bacteria</taxon>
        <taxon>Pseudomonadati</taxon>
        <taxon>Pseudomonadota</taxon>
        <taxon>Alphaproteobacteria</taxon>
        <taxon>Hyphomicrobiales</taxon>
        <taxon>Xanthobacteraceae</taxon>
        <taxon>Ancylobacter</taxon>
    </lineage>
</organism>
<evidence type="ECO:0000256" key="1">
    <source>
        <dbReference type="SAM" id="MobiDB-lite"/>
    </source>
</evidence>
<feature type="compositionally biased region" description="Polar residues" evidence="1">
    <location>
        <begin position="360"/>
        <end position="387"/>
    </location>
</feature>
<feature type="compositionally biased region" description="Basic and acidic residues" evidence="1">
    <location>
        <begin position="1"/>
        <end position="12"/>
    </location>
</feature>
<keyword evidence="2" id="KW-0812">Transmembrane</keyword>
<evidence type="ECO:0000259" key="3">
    <source>
        <dbReference type="PROSITE" id="PS51724"/>
    </source>
</evidence>
<comment type="caution">
    <text evidence="4">The sequence shown here is derived from an EMBL/GenBank/DDBJ whole genome shotgun (WGS) entry which is preliminary data.</text>
</comment>
<dbReference type="GO" id="GO:0042834">
    <property type="term" value="F:peptidoglycan binding"/>
    <property type="evidence" value="ECO:0007669"/>
    <property type="project" value="InterPro"/>
</dbReference>
<keyword evidence="2" id="KW-1133">Transmembrane helix</keyword>
<feature type="compositionally biased region" description="Basic and acidic residues" evidence="1">
    <location>
        <begin position="103"/>
        <end position="154"/>
    </location>
</feature>
<feature type="domain" description="SPOR" evidence="3">
    <location>
        <begin position="482"/>
        <end position="567"/>
    </location>
</feature>
<gene>
    <name evidence="4" type="ORF">DI549_15005</name>
</gene>
<accession>A0A2W5SEC8</accession>
<dbReference type="SUPFAM" id="SSF110997">
    <property type="entry name" value="Sporulation related repeat"/>
    <property type="match status" value="1"/>
</dbReference>
<keyword evidence="2" id="KW-0472">Membrane</keyword>
<dbReference type="Proteomes" id="UP000248887">
    <property type="component" value="Unassembled WGS sequence"/>
</dbReference>
<dbReference type="PROSITE" id="PS51724">
    <property type="entry name" value="SPOR"/>
    <property type="match status" value="1"/>
</dbReference>
<dbReference type="InterPro" id="IPR036680">
    <property type="entry name" value="SPOR-like_sf"/>
</dbReference>
<sequence length="567" mass="58649">MANDTTRNRQDSPAEDPLAELARLMGQEDEFADLMRKAQPAPRPAAPRPAAPAPGAASAPTRAPLPPRPAPVRPAAPPPARPASPAPSHSSFAALAADVYSETPRRAGEAQPRAERHSLEDAARDLNRNLVRPERPAPESRAFEPRVPDSRPADPRMAPPRPSAPSPRAPERSGSGVDAVARALSQPLDFGDEPARSEPRGESAPPAWMSRGASPRAEMPAARDFTAADDAYDYGSSAVAGDSYGEDQHSDADFEVEEVDQATRGGRRRLLVVGGLVAAAVVVIAGGYTLLSRSGGVRSSSGEPPVIRAEQGPNKVVPSQQAQEPSSDGQKLIYDRVGGSAPTGNEKVVSSEEQPVDVSQAAQPQQPRVIQTAPSQTVTATSGQSGTEPKRVRTLTVRADGTIVEDGGPTPVPAGSQQAAVTQPTASTPIPLSSGSGAPVSTNPKPLASTPSIVPNVPAPAPRVAAAPAPAAQPAAAAPSAAAPAGAYVVQVASVRTEAEAQATIKSMQTKFPSVLNGQRSSVRRADLGDRGIYYRAQIGSFSSRDDAVKLCEALRAAGGDCMVQRN</sequence>
<feature type="region of interest" description="Disordered" evidence="1">
    <location>
        <begin position="293"/>
        <end position="454"/>
    </location>
</feature>
<feature type="compositionally biased region" description="Polar residues" evidence="1">
    <location>
        <begin position="415"/>
        <end position="453"/>
    </location>
</feature>
<feature type="compositionally biased region" description="Pro residues" evidence="1">
    <location>
        <begin position="41"/>
        <end position="52"/>
    </location>
</feature>
<evidence type="ECO:0000256" key="2">
    <source>
        <dbReference type="SAM" id="Phobius"/>
    </source>
</evidence>
<feature type="compositionally biased region" description="Low complexity" evidence="1">
    <location>
        <begin position="293"/>
        <end position="302"/>
    </location>
</feature>
<evidence type="ECO:0000313" key="4">
    <source>
        <dbReference type="EMBL" id="PZQ81147.1"/>
    </source>
</evidence>
<name>A0A2W5SEC8_ANCNO</name>
<reference evidence="4 5" key="1">
    <citation type="submission" date="2017-08" db="EMBL/GenBank/DDBJ databases">
        <title>Infants hospitalized years apart are colonized by the same room-sourced microbial strains.</title>
        <authorList>
            <person name="Brooks B."/>
            <person name="Olm M.R."/>
            <person name="Firek B.A."/>
            <person name="Baker R."/>
            <person name="Thomas B.C."/>
            <person name="Morowitz M.J."/>
            <person name="Banfield J.F."/>
        </authorList>
    </citation>
    <scope>NUCLEOTIDE SEQUENCE [LARGE SCALE GENOMIC DNA]</scope>
    <source>
        <strain evidence="4">S2_005_001_R2_27</strain>
    </source>
</reference>
<dbReference type="AlphaFoldDB" id="A0A2W5SEC8"/>
<evidence type="ECO:0000313" key="5">
    <source>
        <dbReference type="Proteomes" id="UP000248887"/>
    </source>
</evidence>
<dbReference type="EMBL" id="QFQD01000051">
    <property type="protein sequence ID" value="PZQ81147.1"/>
    <property type="molecule type" value="Genomic_DNA"/>
</dbReference>
<proteinExistence type="predicted"/>
<dbReference type="Pfam" id="PF05036">
    <property type="entry name" value="SPOR"/>
    <property type="match status" value="1"/>
</dbReference>
<protein>
    <submittedName>
        <fullName evidence="4">SPOR domain-containing protein</fullName>
    </submittedName>
</protein>
<feature type="compositionally biased region" description="Low complexity" evidence="1">
    <location>
        <begin position="86"/>
        <end position="97"/>
    </location>
</feature>
<feature type="transmembrane region" description="Helical" evidence="2">
    <location>
        <begin position="270"/>
        <end position="291"/>
    </location>
</feature>
<feature type="compositionally biased region" description="Pro residues" evidence="1">
    <location>
        <begin position="63"/>
        <end position="85"/>
    </location>
</feature>
<feature type="compositionally biased region" description="Pro residues" evidence="1">
    <location>
        <begin position="157"/>
        <end position="168"/>
    </location>
</feature>
<dbReference type="Gene3D" id="3.30.70.1070">
    <property type="entry name" value="Sporulation related repeat"/>
    <property type="match status" value="1"/>
</dbReference>
<feature type="compositionally biased region" description="Low complexity" evidence="1">
    <location>
        <begin position="53"/>
        <end position="62"/>
    </location>
</feature>
<feature type="region of interest" description="Disordered" evidence="1">
    <location>
        <begin position="1"/>
        <end position="219"/>
    </location>
</feature>
<dbReference type="InterPro" id="IPR007730">
    <property type="entry name" value="SPOR-like_dom"/>
</dbReference>